<sequence length="217" mass="24165">MPSTCIDHDEDIQVGTPISRATIRDTESGYLATCRDCQWMGLFPNGTLADSAAQTHYERCHYGTSSYTIVFLVDGTRAQCLESNRDRLTPIQSERPMFPRTTGDVSALVERGDLIRLAGDREAMVRGVTETRVFGLATWSVTICDTDVDLVDDDPDWRGMNELIARDGDVYCRYGEDYLGAPAFEIDGRAAHQSDLSSFDHDRAITDGGPDQRRADR</sequence>
<name>A0A1N7G2V4_9EURY</name>
<dbReference type="AlphaFoldDB" id="A0A1N7G2V4"/>
<geneLocation type="plasmid" evidence="2">
    <name>unnamed2</name>
</geneLocation>
<keyword evidence="4" id="KW-1185">Reference proteome</keyword>
<feature type="region of interest" description="Disordered" evidence="1">
    <location>
        <begin position="195"/>
        <end position="217"/>
    </location>
</feature>
<keyword evidence="2" id="KW-0614">Plasmid</keyword>
<evidence type="ECO:0000313" key="5">
    <source>
        <dbReference type="Proteomes" id="UP000187321"/>
    </source>
</evidence>
<dbReference type="Proteomes" id="UP000187321">
    <property type="component" value="Plasmid unnamed2"/>
</dbReference>
<dbReference type="EMBL" id="CP019329">
    <property type="protein sequence ID" value="APX98657.1"/>
    <property type="molecule type" value="Genomic_DNA"/>
</dbReference>
<evidence type="ECO:0000313" key="3">
    <source>
        <dbReference type="EMBL" id="SIS06766.1"/>
    </source>
</evidence>
<proteinExistence type="predicted"/>
<dbReference type="KEGG" id="hda:BB347_18375"/>
<evidence type="ECO:0000313" key="4">
    <source>
        <dbReference type="Proteomes" id="UP000185687"/>
    </source>
</evidence>
<gene>
    <name evidence="2" type="ORF">BB347_18375</name>
    <name evidence="3" type="ORF">SAMN05421809_3693</name>
</gene>
<reference evidence="3 4" key="2">
    <citation type="submission" date="2017-01" db="EMBL/GenBank/DDBJ databases">
        <authorList>
            <person name="Mah S.A."/>
            <person name="Swanson W.J."/>
            <person name="Moy G.W."/>
            <person name="Vacquier V.D."/>
        </authorList>
    </citation>
    <scope>NUCLEOTIDE SEQUENCE [LARGE SCALE GENOMIC DNA]</scope>
    <source>
        <strain evidence="3 4">CGMCC 1.8909</strain>
    </source>
</reference>
<reference evidence="2 5" key="1">
    <citation type="submission" date="2017-01" db="EMBL/GenBank/DDBJ databases">
        <title>Complete genome sequence of Haloterrigena daqingensis type strain (JX313T).</title>
        <authorList>
            <person name="Shuang W."/>
        </authorList>
    </citation>
    <scope>NUCLEOTIDE SEQUENCE [LARGE SCALE GENOMIC DNA]</scope>
    <source>
        <strain evidence="5">JX313</strain>
        <strain evidence="2">JX313T</strain>
        <plasmid evidence="5">Plasmid unnamed2</plasmid>
        <plasmid evidence="2">unnamed2</plasmid>
    </source>
</reference>
<evidence type="ECO:0000313" key="2">
    <source>
        <dbReference type="EMBL" id="APX98657.1"/>
    </source>
</evidence>
<dbReference type="EMBL" id="FTNP01000008">
    <property type="protein sequence ID" value="SIS06766.1"/>
    <property type="molecule type" value="Genomic_DNA"/>
</dbReference>
<dbReference type="RefSeq" id="WP_076584140.1">
    <property type="nucleotide sequence ID" value="NZ_CP019329.1"/>
</dbReference>
<protein>
    <submittedName>
        <fullName evidence="3">Uncharacterized protein</fullName>
    </submittedName>
</protein>
<accession>A0A1N7G2V4</accession>
<organism evidence="3 4">
    <name type="scientific">Natronorubrum daqingense</name>
    <dbReference type="NCBI Taxonomy" id="588898"/>
    <lineage>
        <taxon>Archaea</taxon>
        <taxon>Methanobacteriati</taxon>
        <taxon>Methanobacteriota</taxon>
        <taxon>Stenosarchaea group</taxon>
        <taxon>Halobacteria</taxon>
        <taxon>Halobacteriales</taxon>
        <taxon>Natrialbaceae</taxon>
        <taxon>Natronorubrum</taxon>
    </lineage>
</organism>
<dbReference type="OrthoDB" id="383825at2157"/>
<dbReference type="GeneID" id="30957952"/>
<evidence type="ECO:0000256" key="1">
    <source>
        <dbReference type="SAM" id="MobiDB-lite"/>
    </source>
</evidence>
<dbReference type="Proteomes" id="UP000185687">
    <property type="component" value="Unassembled WGS sequence"/>
</dbReference>